<reference evidence="1 2" key="1">
    <citation type="submission" date="2018-08" db="EMBL/GenBank/DDBJ databases">
        <title>Complete genome of the Arcobacter suis type strain LMG 26152.</title>
        <authorList>
            <person name="Miller W.G."/>
            <person name="Yee E."/>
            <person name="Bono J.L."/>
        </authorList>
    </citation>
    <scope>NUCLEOTIDE SEQUENCE [LARGE SCALE GENOMIC DNA]</scope>
    <source>
        <strain evidence="1 2">CECT 7833</strain>
    </source>
</reference>
<dbReference type="Proteomes" id="UP000263040">
    <property type="component" value="Chromosome"/>
</dbReference>
<evidence type="ECO:0000313" key="1">
    <source>
        <dbReference type="EMBL" id="AXX89341.1"/>
    </source>
</evidence>
<name>A0AAD0WQ45_9BACT</name>
<accession>A0AAD0WQ45</accession>
<evidence type="ECO:0000313" key="2">
    <source>
        <dbReference type="Proteomes" id="UP000263040"/>
    </source>
</evidence>
<proteinExistence type="predicted"/>
<keyword evidence="2" id="KW-1185">Reference proteome</keyword>
<protein>
    <submittedName>
        <fullName evidence="1">Uncharacterized protein</fullName>
    </submittedName>
</protein>
<dbReference type="RefSeq" id="WP_118885897.1">
    <property type="nucleotide sequence ID" value="NZ_CP032100.1"/>
</dbReference>
<gene>
    <name evidence="1" type="ORF">ASUIS_0850</name>
</gene>
<dbReference type="InterPro" id="IPR021508">
    <property type="entry name" value="Gp17-like"/>
</dbReference>
<sequence length="115" mass="13493">MLKQFVYQSLKSNEITAIVEDRIFSKKIESDTAFPAITYQRIIDNTEQHLKGMDKEKGIFQISLYSKDELELENLFQVLKESLKNIAIYKNAVDAYESDTKLHSIKADYQFYKKD</sequence>
<dbReference type="Pfam" id="PF11367">
    <property type="entry name" value="Tail_completion_gp17"/>
    <property type="match status" value="1"/>
</dbReference>
<dbReference type="KEGG" id="asui:ASUIS_0850"/>
<dbReference type="AlphaFoldDB" id="A0AAD0WQ45"/>
<organism evidence="1 2">
    <name type="scientific">Arcobacter suis CECT 7833</name>
    <dbReference type="NCBI Taxonomy" id="663365"/>
    <lineage>
        <taxon>Bacteria</taxon>
        <taxon>Pseudomonadati</taxon>
        <taxon>Campylobacterota</taxon>
        <taxon>Epsilonproteobacteria</taxon>
        <taxon>Campylobacterales</taxon>
        <taxon>Arcobacteraceae</taxon>
        <taxon>Arcobacter</taxon>
    </lineage>
</organism>
<dbReference type="EMBL" id="CP032100">
    <property type="protein sequence ID" value="AXX89341.1"/>
    <property type="molecule type" value="Genomic_DNA"/>
</dbReference>